<evidence type="ECO:0000313" key="3">
    <source>
        <dbReference type="Proteomes" id="UP000628736"/>
    </source>
</evidence>
<dbReference type="SUPFAM" id="SSF46785">
    <property type="entry name" value="Winged helix' DNA-binding domain"/>
    <property type="match status" value="1"/>
</dbReference>
<dbReference type="Gene3D" id="1.10.10.10">
    <property type="entry name" value="Winged helix-like DNA-binding domain superfamily/Winged helix DNA-binding domain"/>
    <property type="match status" value="1"/>
</dbReference>
<comment type="caution">
    <text evidence="2">The sequence shown here is derived from an EMBL/GenBank/DDBJ whole genome shotgun (WGS) entry which is preliminary data.</text>
</comment>
<keyword evidence="3" id="KW-1185">Reference proteome</keyword>
<dbReference type="Proteomes" id="UP000628736">
    <property type="component" value="Unassembled WGS sequence"/>
</dbReference>
<name>A0A8J6M7A3_9FIRM</name>
<reference evidence="2" key="1">
    <citation type="submission" date="2020-08" db="EMBL/GenBank/DDBJ databases">
        <title>Genome public.</title>
        <authorList>
            <person name="Liu C."/>
            <person name="Sun Q."/>
        </authorList>
    </citation>
    <scope>NUCLEOTIDE SEQUENCE</scope>
    <source>
        <strain evidence="2">NSJ-23</strain>
    </source>
</reference>
<dbReference type="InterPro" id="IPR052509">
    <property type="entry name" value="Metal_resp_DNA-bind_regulator"/>
</dbReference>
<dbReference type="EMBL" id="JACOPO010000005">
    <property type="protein sequence ID" value="MBC5722978.1"/>
    <property type="molecule type" value="Genomic_DNA"/>
</dbReference>
<dbReference type="AlphaFoldDB" id="A0A8J6M7A3"/>
<protein>
    <submittedName>
        <fullName evidence="2">Helix-turn-helix transcriptional regulator</fullName>
    </submittedName>
</protein>
<feature type="domain" description="Transcription regulator PadR N-terminal" evidence="1">
    <location>
        <begin position="16"/>
        <end position="89"/>
    </location>
</feature>
<dbReference type="Pfam" id="PF03551">
    <property type="entry name" value="PadR"/>
    <property type="match status" value="1"/>
</dbReference>
<accession>A0A8J6M7A3</accession>
<dbReference type="InterPro" id="IPR036390">
    <property type="entry name" value="WH_DNA-bd_sf"/>
</dbReference>
<dbReference type="InterPro" id="IPR005149">
    <property type="entry name" value="Tscrpt_reg_PadR_N"/>
</dbReference>
<sequence length="116" mass="13187">MKFDKGLMAGSSTLLVLSLLESGDMYGYQMIEELARRSNDTFQMKEGTLYPILHALEQGKYLTSYQQEAPTGRQRKYYRLTRRGRELLADKKEEWKNFRQGVSDVLSGGANALGLA</sequence>
<gene>
    <name evidence="2" type="ORF">H8S11_09150</name>
</gene>
<evidence type="ECO:0000313" key="2">
    <source>
        <dbReference type="EMBL" id="MBC5722978.1"/>
    </source>
</evidence>
<dbReference type="PANTHER" id="PTHR33169:SF14">
    <property type="entry name" value="TRANSCRIPTIONAL REGULATOR RV3488"/>
    <property type="match status" value="1"/>
</dbReference>
<dbReference type="PANTHER" id="PTHR33169">
    <property type="entry name" value="PADR-FAMILY TRANSCRIPTIONAL REGULATOR"/>
    <property type="match status" value="1"/>
</dbReference>
<organism evidence="2 3">
    <name type="scientific">Flintibacter hominis</name>
    <dbReference type="NCBI Taxonomy" id="2763048"/>
    <lineage>
        <taxon>Bacteria</taxon>
        <taxon>Bacillati</taxon>
        <taxon>Bacillota</taxon>
        <taxon>Clostridia</taxon>
        <taxon>Eubacteriales</taxon>
        <taxon>Flintibacter</taxon>
    </lineage>
</organism>
<proteinExistence type="predicted"/>
<evidence type="ECO:0000259" key="1">
    <source>
        <dbReference type="Pfam" id="PF03551"/>
    </source>
</evidence>
<dbReference type="InterPro" id="IPR036388">
    <property type="entry name" value="WH-like_DNA-bd_sf"/>
</dbReference>